<evidence type="ECO:0000256" key="1">
    <source>
        <dbReference type="SAM" id="Coils"/>
    </source>
</evidence>
<dbReference type="InParanoid" id="A0A401GXM4"/>
<feature type="coiled-coil region" evidence="1">
    <location>
        <begin position="21"/>
        <end position="76"/>
    </location>
</feature>
<gene>
    <name evidence="2" type="ORF">SCP_1001870</name>
</gene>
<reference evidence="2 3" key="1">
    <citation type="journal article" date="2018" name="Sci. Rep.">
        <title>Genome sequence of the cauliflower mushroom Sparassis crispa (Hanabiratake) and its association with beneficial usage.</title>
        <authorList>
            <person name="Kiyama R."/>
            <person name="Furutani Y."/>
            <person name="Kawaguchi K."/>
            <person name="Nakanishi T."/>
        </authorList>
    </citation>
    <scope>NUCLEOTIDE SEQUENCE [LARGE SCALE GENOMIC DNA]</scope>
</reference>
<accession>A0A401GXM4</accession>
<dbReference type="GeneID" id="38783860"/>
<evidence type="ECO:0000313" key="3">
    <source>
        <dbReference type="Proteomes" id="UP000287166"/>
    </source>
</evidence>
<dbReference type="Proteomes" id="UP000287166">
    <property type="component" value="Unassembled WGS sequence"/>
</dbReference>
<comment type="caution">
    <text evidence="2">The sequence shown here is derived from an EMBL/GenBank/DDBJ whole genome shotgun (WGS) entry which is preliminary data.</text>
</comment>
<dbReference type="OrthoDB" id="3647690at2759"/>
<dbReference type="STRING" id="139825.A0A401GXM4"/>
<dbReference type="RefSeq" id="XP_027617856.1">
    <property type="nucleotide sequence ID" value="XM_027762055.1"/>
</dbReference>
<keyword evidence="1" id="KW-0175">Coiled coil</keyword>
<name>A0A401GXM4_9APHY</name>
<dbReference type="AlphaFoldDB" id="A0A401GXM4"/>
<organism evidence="2 3">
    <name type="scientific">Sparassis crispa</name>
    <dbReference type="NCBI Taxonomy" id="139825"/>
    <lineage>
        <taxon>Eukaryota</taxon>
        <taxon>Fungi</taxon>
        <taxon>Dikarya</taxon>
        <taxon>Basidiomycota</taxon>
        <taxon>Agaricomycotina</taxon>
        <taxon>Agaricomycetes</taxon>
        <taxon>Polyporales</taxon>
        <taxon>Sparassidaceae</taxon>
        <taxon>Sparassis</taxon>
    </lineage>
</organism>
<dbReference type="EMBL" id="BFAD01000010">
    <property type="protein sequence ID" value="GBE86943.1"/>
    <property type="molecule type" value="Genomic_DNA"/>
</dbReference>
<sequence length="184" mass="20985">MADDVAPNGSANDAPLQLPNEHQLLATIEQLQSKKLEAENDCELFRDLYGKASAHAVEVTRENNELHERIALAESQLRDGLAMLRGTYEQRVQKLQAEADRWRVLCMVLMEKDRRTDEEVRRRAALEPELSEQNRVLREELEKLGRDYGDAQRLLGHLTEQDQKDLEMVGREDLPVAVSTPISA</sequence>
<proteinExistence type="predicted"/>
<protein>
    <submittedName>
        <fullName evidence="2">Uncharacterized protein</fullName>
    </submittedName>
</protein>
<evidence type="ECO:0000313" key="2">
    <source>
        <dbReference type="EMBL" id="GBE86943.1"/>
    </source>
</evidence>
<keyword evidence="3" id="KW-1185">Reference proteome</keyword>